<keyword evidence="10" id="KW-0812">Transmembrane</keyword>
<keyword evidence="10" id="KW-0472">Membrane</keyword>
<evidence type="ECO:0000256" key="2">
    <source>
        <dbReference type="ARBA" id="ARBA00012438"/>
    </source>
</evidence>
<protein>
    <recommendedName>
        <fullName evidence="2">histidine kinase</fullName>
        <ecNumber evidence="2">2.7.13.3</ecNumber>
    </recommendedName>
</protein>
<feature type="transmembrane region" description="Helical" evidence="10">
    <location>
        <begin position="45"/>
        <end position="65"/>
    </location>
</feature>
<keyword evidence="10" id="KW-1133">Transmembrane helix</keyword>
<dbReference type="GO" id="GO:0016020">
    <property type="term" value="C:membrane"/>
    <property type="evidence" value="ECO:0007669"/>
    <property type="project" value="InterPro"/>
</dbReference>
<feature type="region of interest" description="Disordered" evidence="9">
    <location>
        <begin position="336"/>
        <end position="361"/>
    </location>
</feature>
<feature type="transmembrane region" description="Helical" evidence="10">
    <location>
        <begin position="71"/>
        <end position="94"/>
    </location>
</feature>
<evidence type="ECO:0000256" key="1">
    <source>
        <dbReference type="ARBA" id="ARBA00000085"/>
    </source>
</evidence>
<dbReference type="GO" id="GO:0005524">
    <property type="term" value="F:ATP binding"/>
    <property type="evidence" value="ECO:0007669"/>
    <property type="project" value="UniProtKB-KW"/>
</dbReference>
<reference evidence="12" key="1">
    <citation type="submission" date="2020-12" db="EMBL/GenBank/DDBJ databases">
        <title>Prauserella sp. ASG 168, a novel actinomycete isolated from cave rock.</title>
        <authorList>
            <person name="Suriyachadkun C."/>
        </authorList>
    </citation>
    <scope>NUCLEOTIDE SEQUENCE</scope>
    <source>
        <strain evidence="12">ASG 168</strain>
    </source>
</reference>
<feature type="transmembrane region" description="Helical" evidence="10">
    <location>
        <begin position="101"/>
        <end position="118"/>
    </location>
</feature>
<dbReference type="InterPro" id="IPR036890">
    <property type="entry name" value="HATPase_C_sf"/>
</dbReference>
<gene>
    <name evidence="12" type="ORF">JHE00_02485</name>
</gene>
<keyword evidence="7" id="KW-0067">ATP-binding</keyword>
<feature type="compositionally biased region" description="Pro residues" evidence="9">
    <location>
        <begin position="337"/>
        <end position="355"/>
    </location>
</feature>
<dbReference type="SUPFAM" id="SSF55874">
    <property type="entry name" value="ATPase domain of HSP90 chaperone/DNA topoisomerase II/histidine kinase"/>
    <property type="match status" value="1"/>
</dbReference>
<name>A0A934V439_9PSEU</name>
<dbReference type="PANTHER" id="PTHR24421">
    <property type="entry name" value="NITRATE/NITRITE SENSOR PROTEIN NARX-RELATED"/>
    <property type="match status" value="1"/>
</dbReference>
<dbReference type="Pfam" id="PF07730">
    <property type="entry name" value="HisKA_3"/>
    <property type="match status" value="1"/>
</dbReference>
<evidence type="ECO:0000256" key="8">
    <source>
        <dbReference type="ARBA" id="ARBA00023012"/>
    </source>
</evidence>
<accession>A0A934V439</accession>
<dbReference type="EMBL" id="JAENJH010000001">
    <property type="protein sequence ID" value="MBK1783178.1"/>
    <property type="molecule type" value="Genomic_DNA"/>
</dbReference>
<dbReference type="PANTHER" id="PTHR24421:SF10">
    <property type="entry name" value="NITRATE_NITRITE SENSOR PROTEIN NARQ"/>
    <property type="match status" value="1"/>
</dbReference>
<evidence type="ECO:0000256" key="3">
    <source>
        <dbReference type="ARBA" id="ARBA00022553"/>
    </source>
</evidence>
<dbReference type="CDD" id="cd16917">
    <property type="entry name" value="HATPase_UhpB-NarQ-NarX-like"/>
    <property type="match status" value="1"/>
</dbReference>
<dbReference type="InterPro" id="IPR050482">
    <property type="entry name" value="Sensor_HK_TwoCompSys"/>
</dbReference>
<evidence type="ECO:0000313" key="12">
    <source>
        <dbReference type="EMBL" id="MBK1783178.1"/>
    </source>
</evidence>
<dbReference type="AlphaFoldDB" id="A0A934V439"/>
<organism evidence="12 13">
    <name type="scientific">Prauserella cavernicola</name>
    <dbReference type="NCBI Taxonomy" id="2800127"/>
    <lineage>
        <taxon>Bacteria</taxon>
        <taxon>Bacillati</taxon>
        <taxon>Actinomycetota</taxon>
        <taxon>Actinomycetes</taxon>
        <taxon>Pseudonocardiales</taxon>
        <taxon>Pseudonocardiaceae</taxon>
        <taxon>Prauserella</taxon>
    </lineage>
</organism>
<evidence type="ECO:0000256" key="4">
    <source>
        <dbReference type="ARBA" id="ARBA00022679"/>
    </source>
</evidence>
<keyword evidence="4" id="KW-0808">Transferase</keyword>
<keyword evidence="5" id="KW-0547">Nucleotide-binding</keyword>
<dbReference type="Gene3D" id="1.20.5.1930">
    <property type="match status" value="1"/>
</dbReference>
<dbReference type="EC" id="2.7.13.3" evidence="2"/>
<evidence type="ECO:0000256" key="5">
    <source>
        <dbReference type="ARBA" id="ARBA00022741"/>
    </source>
</evidence>
<feature type="domain" description="Signal transduction histidine kinase subgroup 3 dimerisation and phosphoacceptor" evidence="11">
    <location>
        <begin position="183"/>
        <end position="248"/>
    </location>
</feature>
<evidence type="ECO:0000259" key="11">
    <source>
        <dbReference type="Pfam" id="PF07730"/>
    </source>
</evidence>
<dbReference type="GO" id="GO:0046983">
    <property type="term" value="F:protein dimerization activity"/>
    <property type="evidence" value="ECO:0007669"/>
    <property type="project" value="InterPro"/>
</dbReference>
<evidence type="ECO:0000256" key="6">
    <source>
        <dbReference type="ARBA" id="ARBA00022777"/>
    </source>
</evidence>
<dbReference type="Proteomes" id="UP000635245">
    <property type="component" value="Unassembled WGS sequence"/>
</dbReference>
<sequence length="394" mass="41811">MGGRTLWCVSTDLSCRVRAGFPAAVIAAGALGSAWGEYASGTRGWLLGFDLAMVVTTVCLTPLLVRKPARTTLVLAALAVVSPTATPAASVGVLHTARMRPFTVAVGVATVSAAAHTLRWWWRPVGGLSFWWWLVLVVVAHAALLGFGALAAARQALIASLRDRAERAEAEQGRRIAEARAAERTRIAREMHDVLAHRLSLLATYAGALEYRPGMPAERVSQAAGVIRLTVHQALEELRDVIALLRDDPASEGTDRPMPALADLPELLAETRSTGATVDLRGLTDPEALPGATGRTAYRVVQEALTNARKHAPGQPVSIELDGTPGTRLVITVSNPLPNPLADPPAEEPAPPPVPGSGTGLVGLTERVRLAGGRLDHRATAREFRLDAWLPWPA</sequence>
<comment type="caution">
    <text evidence="12">The sequence shown here is derived from an EMBL/GenBank/DDBJ whole genome shotgun (WGS) entry which is preliminary data.</text>
</comment>
<dbReference type="GO" id="GO:0000155">
    <property type="term" value="F:phosphorelay sensor kinase activity"/>
    <property type="evidence" value="ECO:0007669"/>
    <property type="project" value="InterPro"/>
</dbReference>
<evidence type="ECO:0000256" key="7">
    <source>
        <dbReference type="ARBA" id="ARBA00022840"/>
    </source>
</evidence>
<proteinExistence type="predicted"/>
<feature type="transmembrane region" description="Helical" evidence="10">
    <location>
        <begin position="20"/>
        <end position="38"/>
    </location>
</feature>
<evidence type="ECO:0000256" key="9">
    <source>
        <dbReference type="SAM" id="MobiDB-lite"/>
    </source>
</evidence>
<keyword evidence="3" id="KW-0597">Phosphoprotein</keyword>
<dbReference type="Gene3D" id="3.30.565.10">
    <property type="entry name" value="Histidine kinase-like ATPase, C-terminal domain"/>
    <property type="match status" value="1"/>
</dbReference>
<keyword evidence="6 12" id="KW-0418">Kinase</keyword>
<keyword evidence="13" id="KW-1185">Reference proteome</keyword>
<comment type="catalytic activity">
    <reaction evidence="1">
        <text>ATP + protein L-histidine = ADP + protein N-phospho-L-histidine.</text>
        <dbReference type="EC" id="2.7.13.3"/>
    </reaction>
</comment>
<evidence type="ECO:0000313" key="13">
    <source>
        <dbReference type="Proteomes" id="UP000635245"/>
    </source>
</evidence>
<dbReference type="InterPro" id="IPR011712">
    <property type="entry name" value="Sig_transdc_His_kin_sub3_dim/P"/>
</dbReference>
<feature type="transmembrane region" description="Helical" evidence="10">
    <location>
        <begin position="130"/>
        <end position="153"/>
    </location>
</feature>
<keyword evidence="8" id="KW-0902">Two-component regulatory system</keyword>
<evidence type="ECO:0000256" key="10">
    <source>
        <dbReference type="SAM" id="Phobius"/>
    </source>
</evidence>